<comment type="subcellular location">
    <subcellularLocation>
        <location evidence="1">Membrane</location>
        <topology evidence="1">Multi-pass membrane protein</topology>
    </subcellularLocation>
</comment>
<dbReference type="GO" id="GO:0046872">
    <property type="term" value="F:metal ion binding"/>
    <property type="evidence" value="ECO:0007669"/>
    <property type="project" value="UniProtKB-KW"/>
</dbReference>
<dbReference type="Proteomes" id="UP000484885">
    <property type="component" value="Unassembled WGS sequence"/>
</dbReference>
<keyword evidence="14" id="KW-1185">Reference proteome</keyword>
<comment type="caution">
    <text evidence="13">The sequence shown here is derived from an EMBL/GenBank/DDBJ whole genome shotgun (WGS) entry which is preliminary data.</text>
</comment>
<evidence type="ECO:0000256" key="5">
    <source>
        <dbReference type="ARBA" id="ARBA00022989"/>
    </source>
</evidence>
<evidence type="ECO:0000256" key="6">
    <source>
        <dbReference type="ARBA" id="ARBA00023002"/>
    </source>
</evidence>
<feature type="transmembrane region" description="Helical" evidence="12">
    <location>
        <begin position="109"/>
        <end position="129"/>
    </location>
</feature>
<evidence type="ECO:0000256" key="11">
    <source>
        <dbReference type="ARBA" id="ARBA00023444"/>
    </source>
</evidence>
<feature type="transmembrane region" description="Helical" evidence="12">
    <location>
        <begin position="176"/>
        <end position="195"/>
    </location>
</feature>
<keyword evidence="10" id="KW-1015">Disulfide bond</keyword>
<evidence type="ECO:0000256" key="12">
    <source>
        <dbReference type="SAM" id="Phobius"/>
    </source>
</evidence>
<dbReference type="EMBL" id="JAAGSC010000031">
    <property type="protein sequence ID" value="NDY94859.1"/>
    <property type="molecule type" value="Genomic_DNA"/>
</dbReference>
<keyword evidence="5 12" id="KW-1133">Transmembrane helix</keyword>
<evidence type="ECO:0000256" key="1">
    <source>
        <dbReference type="ARBA" id="ARBA00004141"/>
    </source>
</evidence>
<keyword evidence="2" id="KW-1003">Cell membrane</keyword>
<keyword evidence="9 12" id="KW-0472">Membrane</keyword>
<feature type="transmembrane region" description="Helical" evidence="12">
    <location>
        <begin position="303"/>
        <end position="322"/>
    </location>
</feature>
<evidence type="ECO:0000256" key="8">
    <source>
        <dbReference type="ARBA" id="ARBA00023133"/>
    </source>
</evidence>
<evidence type="ECO:0000256" key="9">
    <source>
        <dbReference type="ARBA" id="ARBA00023136"/>
    </source>
</evidence>
<evidence type="ECO:0000256" key="4">
    <source>
        <dbReference type="ARBA" id="ARBA00022723"/>
    </source>
</evidence>
<sequence length="333" mass="36182">MSRSLYNKLALFACGLTLVVIVLGAWVRLTDAGLGCPDWPGCYGHLTWPASDSDLALAEQVRIDRAVDVGAAIREMVHRYAAALLGLVVVILAAAAWRKRREPGQPVKLPLLLLALILFQGALGAWTVTLLLKPAIVLAHLTGGMLTFSLLVLLYLRTRPRQVRPNLPQRKLRPAIVLATVVLVAQVLLGGWVSTNYAALACPDFPTCTGQWWPESNFSEGFRLWRGVGVDYEGGILDQQARVAIHLSHRIGAVIVVGIFGWLLWRLFHTPGLSRPAALLSALLATQVTLGILNIVWSLPLAVAVAHNGVAALLLGTMVYLLHRTTYREPSTA</sequence>
<dbReference type="GO" id="GO:0016491">
    <property type="term" value="F:oxidoreductase activity"/>
    <property type="evidence" value="ECO:0007669"/>
    <property type="project" value="UniProtKB-KW"/>
</dbReference>
<dbReference type="PANTHER" id="PTHR35457">
    <property type="entry name" value="HEME A SYNTHASE"/>
    <property type="match status" value="1"/>
</dbReference>
<feature type="transmembrane region" description="Helical" evidence="12">
    <location>
        <begin position="247"/>
        <end position="265"/>
    </location>
</feature>
<dbReference type="RefSeq" id="WP_164210240.1">
    <property type="nucleotide sequence ID" value="NZ_JAAGSC010000031.1"/>
</dbReference>
<comment type="pathway">
    <text evidence="11">Porphyrin-containing compound metabolism.</text>
</comment>
<proteinExistence type="predicted"/>
<dbReference type="Pfam" id="PF02628">
    <property type="entry name" value="COX15-CtaA"/>
    <property type="match status" value="1"/>
</dbReference>
<protein>
    <submittedName>
        <fullName evidence="13">Heme A synthase</fullName>
    </submittedName>
</protein>
<organism evidence="13 14">
    <name type="scientific">Wenzhouxiangella limi</name>
    <dbReference type="NCBI Taxonomy" id="2707351"/>
    <lineage>
        <taxon>Bacteria</taxon>
        <taxon>Pseudomonadati</taxon>
        <taxon>Pseudomonadota</taxon>
        <taxon>Gammaproteobacteria</taxon>
        <taxon>Chromatiales</taxon>
        <taxon>Wenzhouxiangellaceae</taxon>
        <taxon>Wenzhouxiangella</taxon>
    </lineage>
</organism>
<evidence type="ECO:0000313" key="13">
    <source>
        <dbReference type="EMBL" id="NDY94859.1"/>
    </source>
</evidence>
<evidence type="ECO:0000256" key="3">
    <source>
        <dbReference type="ARBA" id="ARBA00022692"/>
    </source>
</evidence>
<name>A0A845VC49_9GAMM</name>
<keyword evidence="4" id="KW-0479">Metal-binding</keyword>
<keyword evidence="3 12" id="KW-0812">Transmembrane</keyword>
<feature type="transmembrane region" description="Helical" evidence="12">
    <location>
        <begin position="135"/>
        <end position="156"/>
    </location>
</feature>
<dbReference type="InterPro" id="IPR003780">
    <property type="entry name" value="COX15/CtaA_fam"/>
</dbReference>
<feature type="transmembrane region" description="Helical" evidence="12">
    <location>
        <begin position="277"/>
        <end position="297"/>
    </location>
</feature>
<keyword evidence="8" id="KW-0350">Heme biosynthesis</keyword>
<accession>A0A845VC49</accession>
<reference evidence="13 14" key="1">
    <citation type="submission" date="2020-02" db="EMBL/GenBank/DDBJ databases">
        <authorList>
            <person name="Zhang X.-Y."/>
        </authorList>
    </citation>
    <scope>NUCLEOTIDE SEQUENCE [LARGE SCALE GENOMIC DNA]</scope>
    <source>
        <strain evidence="13 14">C33</strain>
    </source>
</reference>
<gene>
    <name evidence="13" type="ORF">G3I74_03845</name>
</gene>
<keyword evidence="6" id="KW-0560">Oxidoreductase</keyword>
<keyword evidence="7" id="KW-0408">Iron</keyword>
<evidence type="ECO:0000256" key="7">
    <source>
        <dbReference type="ARBA" id="ARBA00023004"/>
    </source>
</evidence>
<evidence type="ECO:0000256" key="2">
    <source>
        <dbReference type="ARBA" id="ARBA00022475"/>
    </source>
</evidence>
<dbReference type="AlphaFoldDB" id="A0A845VC49"/>
<dbReference type="GO" id="GO:0016020">
    <property type="term" value="C:membrane"/>
    <property type="evidence" value="ECO:0007669"/>
    <property type="project" value="UniProtKB-SubCell"/>
</dbReference>
<dbReference type="GO" id="GO:0006784">
    <property type="term" value="P:heme A biosynthetic process"/>
    <property type="evidence" value="ECO:0007669"/>
    <property type="project" value="InterPro"/>
</dbReference>
<evidence type="ECO:0000313" key="14">
    <source>
        <dbReference type="Proteomes" id="UP000484885"/>
    </source>
</evidence>
<dbReference type="PANTHER" id="PTHR35457:SF1">
    <property type="entry name" value="HEME A SYNTHASE"/>
    <property type="match status" value="1"/>
</dbReference>
<dbReference type="InterPro" id="IPR050450">
    <property type="entry name" value="COX15/CtaA_HemeA_synthase"/>
</dbReference>
<feature type="transmembrane region" description="Helical" evidence="12">
    <location>
        <begin position="80"/>
        <end position="97"/>
    </location>
</feature>
<evidence type="ECO:0000256" key="10">
    <source>
        <dbReference type="ARBA" id="ARBA00023157"/>
    </source>
</evidence>